<sequence>MTEYAVALVTGSARGMGRAIALRLASDGFNVAVNDIASQKDHLETLRIEIEGLGKKAFVYIADVANEDEVKAVVDETVEELGRLDVMVANAGICPGASGLMDTTAEQWDRMFAVNTRGVFLCYKYAAIQMIKQGRGGRIIGACSVAGMRAQGQLCPYSASKFAVRGLTQSAAMELGTHQITVNAYAPGFVDTPLTRTVFSGEGFTETVRRCENEAALKKTGQPKDLASLVSYLASPESHFITGQTGRPLTMYSEPTTFSAESYFATQGPPPNLEHEVSAVRAFVAQQIQQNRNVVLVTSGGTTVPLELNVVRFLDNFSAGTRGATSAEYFLNAGYAVIFMHRHFSLQPFSRHYSHSTNPFLDFLEIDQVDGGEPQISVTSDKRTHLLEVLTAYKSVHASGTLLTLTFVTVNDYLWLLRAVSQELSVMRRKAMYYLAAAVSDFFLPRQKMSEHKIQSGKGSLHIEMDQVPKILKSMVDEWTHDGFIVSFKLETDPLLLIPKARGALERYGHQVVIGNDLNRRKFEVVFVSRSAQPDGDASTGKLNEANSTFVEHWLRIDLARDPSKEIEEDIITELVRRHEAWVKKKQIM</sequence>
<dbReference type="SUPFAM" id="SSF51735">
    <property type="entry name" value="NAD(P)-binding Rossmann-fold domains"/>
    <property type="match status" value="1"/>
</dbReference>
<feature type="domain" description="DNA/pantothenate metabolism flavoprotein C-terminal" evidence="4">
    <location>
        <begin position="427"/>
        <end position="521"/>
    </location>
</feature>
<dbReference type="InterPro" id="IPR002347">
    <property type="entry name" value="SDR_fam"/>
</dbReference>
<dbReference type="Gene3D" id="3.40.50.10300">
    <property type="entry name" value="CoaB-like"/>
    <property type="match status" value="1"/>
</dbReference>
<dbReference type="InterPro" id="IPR036291">
    <property type="entry name" value="NAD(P)-bd_dom_sf"/>
</dbReference>
<comment type="similarity">
    <text evidence="2">Belongs to the short-chain dehydrogenases/reductases (SDR) family.</text>
</comment>
<dbReference type="GO" id="GO:0006633">
    <property type="term" value="P:fatty acid biosynthetic process"/>
    <property type="evidence" value="ECO:0007669"/>
    <property type="project" value="TreeGrafter"/>
</dbReference>
<dbReference type="PRINTS" id="PR00080">
    <property type="entry name" value="SDRFAMILY"/>
</dbReference>
<keyword evidence="3" id="KW-0521">NADP</keyword>
<dbReference type="GO" id="GO:0015937">
    <property type="term" value="P:coenzyme A biosynthetic process"/>
    <property type="evidence" value="ECO:0007669"/>
    <property type="project" value="UniProtKB-ARBA"/>
</dbReference>
<dbReference type="Pfam" id="PF04127">
    <property type="entry name" value="DFP"/>
    <property type="match status" value="1"/>
</dbReference>
<evidence type="ECO:0000256" key="3">
    <source>
        <dbReference type="ARBA" id="ARBA00022857"/>
    </source>
</evidence>
<dbReference type="InterPro" id="IPR007085">
    <property type="entry name" value="DNA/pantothenate-metab_flavo_C"/>
</dbReference>
<accession>A0AA39UBM1</accession>
<comment type="similarity">
    <text evidence="1">Belongs to the PPC synthetase family.</text>
</comment>
<protein>
    <submittedName>
        <fullName evidence="5">DNA/pantothenate metabolism flavoprotein</fullName>
    </submittedName>
</protein>
<dbReference type="SUPFAM" id="SSF102645">
    <property type="entry name" value="CoaB-like"/>
    <property type="match status" value="1"/>
</dbReference>
<dbReference type="InterPro" id="IPR035929">
    <property type="entry name" value="CoaB-like_sf"/>
</dbReference>
<proteinExistence type="inferred from homology"/>
<evidence type="ECO:0000313" key="5">
    <source>
        <dbReference type="EMBL" id="KAK0480568.1"/>
    </source>
</evidence>
<evidence type="ECO:0000256" key="2">
    <source>
        <dbReference type="ARBA" id="ARBA00006484"/>
    </source>
</evidence>
<evidence type="ECO:0000256" key="1">
    <source>
        <dbReference type="ARBA" id="ARBA00005703"/>
    </source>
</evidence>
<comment type="caution">
    <text evidence="5">The sequence shown here is derived from an EMBL/GenBank/DDBJ whole genome shotgun (WGS) entry which is preliminary data.</text>
</comment>
<organism evidence="5 6">
    <name type="scientific">Armillaria novae-zelandiae</name>
    <dbReference type="NCBI Taxonomy" id="153914"/>
    <lineage>
        <taxon>Eukaryota</taxon>
        <taxon>Fungi</taxon>
        <taxon>Dikarya</taxon>
        <taxon>Basidiomycota</taxon>
        <taxon>Agaricomycotina</taxon>
        <taxon>Agaricomycetes</taxon>
        <taxon>Agaricomycetidae</taxon>
        <taxon>Agaricales</taxon>
        <taxon>Marasmiineae</taxon>
        <taxon>Physalacriaceae</taxon>
        <taxon>Armillaria</taxon>
    </lineage>
</organism>
<dbReference type="GO" id="GO:0016616">
    <property type="term" value="F:oxidoreductase activity, acting on the CH-OH group of donors, NAD or NADP as acceptor"/>
    <property type="evidence" value="ECO:0007669"/>
    <property type="project" value="TreeGrafter"/>
</dbReference>
<dbReference type="Proteomes" id="UP001175227">
    <property type="component" value="Unassembled WGS sequence"/>
</dbReference>
<dbReference type="PROSITE" id="PS00061">
    <property type="entry name" value="ADH_SHORT"/>
    <property type="match status" value="1"/>
</dbReference>
<dbReference type="InterPro" id="IPR020904">
    <property type="entry name" value="Sc_DH/Rdtase_CS"/>
</dbReference>
<name>A0AA39UBM1_9AGAR</name>
<dbReference type="PANTHER" id="PTHR42760:SF121">
    <property type="entry name" value="3-OXOACYL-(ACYL-CARRIER-PROTEIN) REDUCTASE"/>
    <property type="match status" value="1"/>
</dbReference>
<dbReference type="GO" id="GO:0048038">
    <property type="term" value="F:quinone binding"/>
    <property type="evidence" value="ECO:0007669"/>
    <property type="project" value="TreeGrafter"/>
</dbReference>
<dbReference type="PANTHER" id="PTHR42760">
    <property type="entry name" value="SHORT-CHAIN DEHYDROGENASES/REDUCTASES FAMILY MEMBER"/>
    <property type="match status" value="1"/>
</dbReference>
<dbReference type="FunFam" id="3.40.50.720:FF:000084">
    <property type="entry name" value="Short-chain dehydrogenase reductase"/>
    <property type="match status" value="1"/>
</dbReference>
<evidence type="ECO:0000313" key="6">
    <source>
        <dbReference type="Proteomes" id="UP001175227"/>
    </source>
</evidence>
<dbReference type="Pfam" id="PF00106">
    <property type="entry name" value="adh_short"/>
    <property type="match status" value="1"/>
</dbReference>
<keyword evidence="6" id="KW-1185">Reference proteome</keyword>
<gene>
    <name evidence="5" type="ORF">IW261DRAFT_1563256</name>
</gene>
<dbReference type="EMBL" id="JAUEPR010000009">
    <property type="protein sequence ID" value="KAK0480568.1"/>
    <property type="molecule type" value="Genomic_DNA"/>
</dbReference>
<dbReference type="Gene3D" id="3.40.50.720">
    <property type="entry name" value="NAD(P)-binding Rossmann-like Domain"/>
    <property type="match status" value="1"/>
</dbReference>
<reference evidence="5" key="1">
    <citation type="submission" date="2023-06" db="EMBL/GenBank/DDBJ databases">
        <authorList>
            <consortium name="Lawrence Berkeley National Laboratory"/>
            <person name="Ahrendt S."/>
            <person name="Sahu N."/>
            <person name="Indic B."/>
            <person name="Wong-Bajracharya J."/>
            <person name="Merenyi Z."/>
            <person name="Ke H.-M."/>
            <person name="Monk M."/>
            <person name="Kocsube S."/>
            <person name="Drula E."/>
            <person name="Lipzen A."/>
            <person name="Balint B."/>
            <person name="Henrissat B."/>
            <person name="Andreopoulos B."/>
            <person name="Martin F.M."/>
            <person name="Harder C.B."/>
            <person name="Rigling D."/>
            <person name="Ford K.L."/>
            <person name="Foster G.D."/>
            <person name="Pangilinan J."/>
            <person name="Papanicolaou A."/>
            <person name="Barry K."/>
            <person name="LaButti K."/>
            <person name="Viragh M."/>
            <person name="Koriabine M."/>
            <person name="Yan M."/>
            <person name="Riley R."/>
            <person name="Champramary S."/>
            <person name="Plett K.L."/>
            <person name="Tsai I.J."/>
            <person name="Slot J."/>
            <person name="Sipos G."/>
            <person name="Plett J."/>
            <person name="Nagy L.G."/>
            <person name="Grigoriev I.V."/>
        </authorList>
    </citation>
    <scope>NUCLEOTIDE SEQUENCE</scope>
    <source>
        <strain evidence="5">ICMP 16352</strain>
    </source>
</reference>
<dbReference type="AlphaFoldDB" id="A0AA39UBM1"/>
<dbReference type="PRINTS" id="PR00081">
    <property type="entry name" value="GDHRDH"/>
</dbReference>
<evidence type="ECO:0000259" key="4">
    <source>
        <dbReference type="Pfam" id="PF04127"/>
    </source>
</evidence>